<dbReference type="Pfam" id="PF02036">
    <property type="entry name" value="SCP2"/>
    <property type="match status" value="1"/>
</dbReference>
<dbReference type="PROSITE" id="PS51118">
    <property type="entry name" value="HTH_HXLR"/>
    <property type="match status" value="1"/>
</dbReference>
<sequence length="214" mass="23060">MGKRHYGQFCGLAHAADLVGERWALLIIRDLMVAPKRFTDLRRGLPKIPTNVLSARLKQLEGEGVVERRVLPRPDGSVVYELTAYGRDLEDIVLALGRWGARTLGEPGPDDIVTPDSMVMAMRSTFHAEDARDVVAGFELRLGDVVVGVRVDKGKLDVAEGEPAGGADVTISTGPAIKAVMAGELTPEEAVANGSVQLEGDEALFPTFAKIFRI</sequence>
<comment type="caution">
    <text evidence="5">The sequence shown here is derived from an EMBL/GenBank/DDBJ whole genome shotgun (WGS) entry which is preliminary data.</text>
</comment>
<dbReference type="Gene3D" id="3.30.1050.10">
    <property type="entry name" value="SCP2 sterol-binding domain"/>
    <property type="match status" value="1"/>
</dbReference>
<protein>
    <submittedName>
        <fullName evidence="5">HxlR family transcriptional regulator</fullName>
    </submittedName>
</protein>
<evidence type="ECO:0000256" key="1">
    <source>
        <dbReference type="ARBA" id="ARBA00023015"/>
    </source>
</evidence>
<dbReference type="PANTHER" id="PTHR33204">
    <property type="entry name" value="TRANSCRIPTIONAL REGULATOR, MARR FAMILY"/>
    <property type="match status" value="1"/>
</dbReference>
<keyword evidence="2" id="KW-0238">DNA-binding</keyword>
<evidence type="ECO:0000256" key="3">
    <source>
        <dbReference type="ARBA" id="ARBA00023163"/>
    </source>
</evidence>
<dbReference type="InterPro" id="IPR036527">
    <property type="entry name" value="SCP2_sterol-bd_dom_sf"/>
</dbReference>
<keyword evidence="6" id="KW-1185">Reference proteome</keyword>
<accession>A0A318LWT5</accession>
<dbReference type="Proteomes" id="UP000247892">
    <property type="component" value="Unassembled WGS sequence"/>
</dbReference>
<dbReference type="PANTHER" id="PTHR33204:SF18">
    <property type="entry name" value="TRANSCRIPTIONAL REGULATORY PROTEIN"/>
    <property type="match status" value="1"/>
</dbReference>
<dbReference type="InterPro" id="IPR002577">
    <property type="entry name" value="HTH_HxlR"/>
</dbReference>
<dbReference type="CDD" id="cd00090">
    <property type="entry name" value="HTH_ARSR"/>
    <property type="match status" value="1"/>
</dbReference>
<proteinExistence type="predicted"/>
<keyword evidence="3" id="KW-0804">Transcription</keyword>
<organism evidence="5 6">
    <name type="scientific">Prauserella flavalba</name>
    <dbReference type="NCBI Taxonomy" id="1477506"/>
    <lineage>
        <taxon>Bacteria</taxon>
        <taxon>Bacillati</taxon>
        <taxon>Actinomycetota</taxon>
        <taxon>Actinomycetes</taxon>
        <taxon>Pseudonocardiales</taxon>
        <taxon>Pseudonocardiaceae</taxon>
        <taxon>Prauserella</taxon>
    </lineage>
</organism>
<dbReference type="GO" id="GO:0003677">
    <property type="term" value="F:DNA binding"/>
    <property type="evidence" value="ECO:0007669"/>
    <property type="project" value="UniProtKB-KW"/>
</dbReference>
<dbReference type="InterPro" id="IPR003033">
    <property type="entry name" value="SCP2_sterol-bd_dom"/>
</dbReference>
<dbReference type="SUPFAM" id="SSF46785">
    <property type="entry name" value="Winged helix' DNA-binding domain"/>
    <property type="match status" value="1"/>
</dbReference>
<evidence type="ECO:0000259" key="4">
    <source>
        <dbReference type="PROSITE" id="PS51118"/>
    </source>
</evidence>
<evidence type="ECO:0000313" key="6">
    <source>
        <dbReference type="Proteomes" id="UP000247892"/>
    </source>
</evidence>
<gene>
    <name evidence="5" type="ORF">BA062_00400</name>
</gene>
<dbReference type="Gene3D" id="1.10.10.10">
    <property type="entry name" value="Winged helix-like DNA-binding domain superfamily/Winged helix DNA-binding domain"/>
    <property type="match status" value="1"/>
</dbReference>
<dbReference type="InterPro" id="IPR036388">
    <property type="entry name" value="WH-like_DNA-bd_sf"/>
</dbReference>
<dbReference type="InterPro" id="IPR011991">
    <property type="entry name" value="ArsR-like_HTH"/>
</dbReference>
<evidence type="ECO:0000256" key="2">
    <source>
        <dbReference type="ARBA" id="ARBA00023125"/>
    </source>
</evidence>
<dbReference type="RefSeq" id="WP_110333995.1">
    <property type="nucleotide sequence ID" value="NZ_MASU01000001.1"/>
</dbReference>
<name>A0A318LWT5_9PSEU</name>
<evidence type="ECO:0000313" key="5">
    <source>
        <dbReference type="EMBL" id="PXY38261.1"/>
    </source>
</evidence>
<keyword evidence="1" id="KW-0805">Transcription regulation</keyword>
<dbReference type="EMBL" id="MASU01000001">
    <property type="protein sequence ID" value="PXY38261.1"/>
    <property type="molecule type" value="Genomic_DNA"/>
</dbReference>
<dbReference type="InterPro" id="IPR036390">
    <property type="entry name" value="WH_DNA-bd_sf"/>
</dbReference>
<dbReference type="SUPFAM" id="SSF55718">
    <property type="entry name" value="SCP-like"/>
    <property type="match status" value="1"/>
</dbReference>
<dbReference type="AlphaFoldDB" id="A0A318LWT5"/>
<dbReference type="OrthoDB" id="9792527at2"/>
<dbReference type="Pfam" id="PF01638">
    <property type="entry name" value="HxlR"/>
    <property type="match status" value="1"/>
</dbReference>
<reference evidence="5 6" key="1">
    <citation type="submission" date="2016-07" db="EMBL/GenBank/DDBJ databases">
        <title>Draft genome sequence of Prauserella sp. YIM 121212, isolated from alkaline soil.</title>
        <authorList>
            <person name="Ruckert C."/>
            <person name="Albersmeier A."/>
            <person name="Jiang C.-L."/>
            <person name="Jiang Y."/>
            <person name="Kalinowski J."/>
            <person name="Schneider O."/>
            <person name="Winkler A."/>
            <person name="Zotchev S.B."/>
        </authorList>
    </citation>
    <scope>NUCLEOTIDE SEQUENCE [LARGE SCALE GENOMIC DNA]</scope>
    <source>
        <strain evidence="5 6">YIM 121212</strain>
    </source>
</reference>
<feature type="domain" description="HTH hxlR-type" evidence="4">
    <location>
        <begin position="10"/>
        <end position="108"/>
    </location>
</feature>